<keyword evidence="13" id="KW-1185">Reference proteome</keyword>
<evidence type="ECO:0000256" key="6">
    <source>
        <dbReference type="ARBA" id="ARBA00023204"/>
    </source>
</evidence>
<dbReference type="GO" id="GO:0003906">
    <property type="term" value="F:DNA-(apurinic or apyrimidinic site) endonuclease activity"/>
    <property type="evidence" value="ECO:0007669"/>
    <property type="project" value="InterPro"/>
</dbReference>
<dbReference type="Gene3D" id="1.10.8.50">
    <property type="match status" value="1"/>
</dbReference>
<evidence type="ECO:0000256" key="2">
    <source>
        <dbReference type="ARBA" id="ARBA00009409"/>
    </source>
</evidence>
<evidence type="ECO:0000313" key="13">
    <source>
        <dbReference type="Proteomes" id="UP001150925"/>
    </source>
</evidence>
<comment type="caution">
    <text evidence="12">The sequence shown here is derived from an EMBL/GenBank/DDBJ whole genome shotgun (WGS) entry which is preliminary data.</text>
</comment>
<comment type="similarity">
    <text evidence="2">Belongs to the FPG family.</text>
</comment>
<sequence>MPELPEVERARRLAHTHCVGRWIQHVDVVEDTIVMPDLPPRTFRDKLIGHQVVNTGRRGKLFWLTLDNDDALLLHLGMTGNLAVKDAPRLIYRRPLNDDGSWPPKFYKFTLTLGKATPSSQEDASQPTDTVLAFSDARRFARVRMCSSPLTSPFVTELGFDPLLDMPSEETFSKLVLKRRLPIKALLLDQKFLAGVGNWIADEILYQSAVHPQQYTHTLTPGELQALHRNTVYVCETATKVNADHTQFPSDWLFHVRWGKGKRGVIPTTLNGHPIVFEKVGGRTSAIVPSVQHLRLVDDTSVATSTKASTKNKVKPEPLTTQIPSSKNHRATRRSTRIRKSPRTSPYF</sequence>
<protein>
    <recommendedName>
        <fullName evidence="11">Formamidopyrimidine-DNA glycosylase catalytic domain-containing protein</fullName>
    </recommendedName>
</protein>
<dbReference type="PANTHER" id="PTHR22993">
    <property type="entry name" value="FORMAMIDOPYRIMIDINE-DNA GLYCOSYLASE"/>
    <property type="match status" value="1"/>
</dbReference>
<feature type="domain" description="Formamidopyrimidine-DNA glycosylase catalytic" evidence="11">
    <location>
        <begin position="2"/>
        <end position="141"/>
    </location>
</feature>
<evidence type="ECO:0000259" key="11">
    <source>
        <dbReference type="PROSITE" id="PS51068"/>
    </source>
</evidence>
<name>A0A9W8E0U1_9FUNG</name>
<accession>A0A9W8E0U1</accession>
<dbReference type="SUPFAM" id="SSF46946">
    <property type="entry name" value="S13-like H2TH domain"/>
    <property type="match status" value="1"/>
</dbReference>
<dbReference type="Pfam" id="PF06831">
    <property type="entry name" value="H2TH"/>
    <property type="match status" value="1"/>
</dbReference>
<dbReference type="SMART" id="SM00898">
    <property type="entry name" value="Fapy_DNA_glyco"/>
    <property type="match status" value="1"/>
</dbReference>
<feature type="compositionally biased region" description="Low complexity" evidence="10">
    <location>
        <begin position="302"/>
        <end position="311"/>
    </location>
</feature>
<dbReference type="GO" id="GO:0006284">
    <property type="term" value="P:base-excision repair"/>
    <property type="evidence" value="ECO:0007669"/>
    <property type="project" value="InterPro"/>
</dbReference>
<keyword evidence="8" id="KW-0511">Multifunctional enzyme</keyword>
<dbReference type="PROSITE" id="PS51068">
    <property type="entry name" value="FPG_CAT"/>
    <property type="match status" value="1"/>
</dbReference>
<dbReference type="SMART" id="SM01232">
    <property type="entry name" value="H2TH"/>
    <property type="match status" value="1"/>
</dbReference>
<gene>
    <name evidence="12" type="ORF">IWQ62_004280</name>
</gene>
<dbReference type="OrthoDB" id="444592at2759"/>
<dbReference type="Pfam" id="PF01149">
    <property type="entry name" value="Fapy_DNA_glyco"/>
    <property type="match status" value="1"/>
</dbReference>
<dbReference type="SUPFAM" id="SSF81624">
    <property type="entry name" value="N-terminal domain of MutM-like DNA repair proteins"/>
    <property type="match status" value="1"/>
</dbReference>
<dbReference type="GO" id="GO:0016829">
    <property type="term" value="F:lyase activity"/>
    <property type="evidence" value="ECO:0007669"/>
    <property type="project" value="UniProtKB-KW"/>
</dbReference>
<evidence type="ECO:0000256" key="4">
    <source>
        <dbReference type="ARBA" id="ARBA00022801"/>
    </source>
</evidence>
<evidence type="ECO:0000256" key="5">
    <source>
        <dbReference type="ARBA" id="ARBA00023125"/>
    </source>
</evidence>
<dbReference type="Proteomes" id="UP001150925">
    <property type="component" value="Unassembled WGS sequence"/>
</dbReference>
<dbReference type="GO" id="GO:0005634">
    <property type="term" value="C:nucleus"/>
    <property type="evidence" value="ECO:0007669"/>
    <property type="project" value="TreeGrafter"/>
</dbReference>
<evidence type="ECO:0000313" key="12">
    <source>
        <dbReference type="EMBL" id="KAJ1960309.1"/>
    </source>
</evidence>
<dbReference type="FunFam" id="1.10.8.50:FF:000009">
    <property type="entry name" value="Formamidopyrimidine-DNA glycosylase"/>
    <property type="match status" value="1"/>
</dbReference>
<keyword evidence="7" id="KW-0456">Lyase</keyword>
<evidence type="ECO:0000256" key="8">
    <source>
        <dbReference type="ARBA" id="ARBA00023268"/>
    </source>
</evidence>
<keyword evidence="5" id="KW-0238">DNA-binding</keyword>
<dbReference type="InterPro" id="IPR035937">
    <property type="entry name" value="FPG_N"/>
</dbReference>
<dbReference type="InterPro" id="IPR010979">
    <property type="entry name" value="Ribosomal_uS13-like_H2TH"/>
</dbReference>
<dbReference type="GO" id="GO:0003684">
    <property type="term" value="F:damaged DNA binding"/>
    <property type="evidence" value="ECO:0007669"/>
    <property type="project" value="InterPro"/>
</dbReference>
<dbReference type="InterPro" id="IPR012319">
    <property type="entry name" value="FPG_cat"/>
</dbReference>
<proteinExistence type="inferred from homology"/>
<dbReference type="AlphaFoldDB" id="A0A9W8E0U1"/>
<dbReference type="GO" id="GO:0008534">
    <property type="term" value="F:oxidized purine nucleobase lesion DNA N-glycosylase activity"/>
    <property type="evidence" value="ECO:0007669"/>
    <property type="project" value="UniProtKB-EC"/>
</dbReference>
<organism evidence="12 13">
    <name type="scientific">Dispira parvispora</name>
    <dbReference type="NCBI Taxonomy" id="1520584"/>
    <lineage>
        <taxon>Eukaryota</taxon>
        <taxon>Fungi</taxon>
        <taxon>Fungi incertae sedis</taxon>
        <taxon>Zoopagomycota</taxon>
        <taxon>Kickxellomycotina</taxon>
        <taxon>Dimargaritomycetes</taxon>
        <taxon>Dimargaritales</taxon>
        <taxon>Dimargaritaceae</taxon>
        <taxon>Dispira</taxon>
    </lineage>
</organism>
<keyword evidence="9" id="KW-0326">Glycosidase</keyword>
<evidence type="ECO:0000256" key="7">
    <source>
        <dbReference type="ARBA" id="ARBA00023239"/>
    </source>
</evidence>
<keyword evidence="4" id="KW-0378">Hydrolase</keyword>
<feature type="compositionally biased region" description="Basic residues" evidence="10">
    <location>
        <begin position="327"/>
        <end position="342"/>
    </location>
</feature>
<dbReference type="PANTHER" id="PTHR22993:SF9">
    <property type="entry name" value="FORMAMIDOPYRIMIDINE-DNA GLYCOSYLASE"/>
    <property type="match status" value="1"/>
</dbReference>
<evidence type="ECO:0000256" key="3">
    <source>
        <dbReference type="ARBA" id="ARBA00022763"/>
    </source>
</evidence>
<comment type="catalytic activity">
    <reaction evidence="1">
        <text>Hydrolysis of DNA containing ring-opened 7-methylguanine residues, releasing 2,6-diamino-4-hydroxy-5-(N-methyl)formamidopyrimidine.</text>
        <dbReference type="EC" id="3.2.2.23"/>
    </reaction>
</comment>
<dbReference type="EMBL" id="JANBPY010001375">
    <property type="protein sequence ID" value="KAJ1960309.1"/>
    <property type="molecule type" value="Genomic_DNA"/>
</dbReference>
<dbReference type="GO" id="GO:0008270">
    <property type="term" value="F:zinc ion binding"/>
    <property type="evidence" value="ECO:0007669"/>
    <property type="project" value="InterPro"/>
</dbReference>
<dbReference type="Gene3D" id="3.20.190.10">
    <property type="entry name" value="MutM-like, N-terminal"/>
    <property type="match status" value="1"/>
</dbReference>
<evidence type="ECO:0000256" key="10">
    <source>
        <dbReference type="SAM" id="MobiDB-lite"/>
    </source>
</evidence>
<evidence type="ECO:0000256" key="1">
    <source>
        <dbReference type="ARBA" id="ARBA00001668"/>
    </source>
</evidence>
<keyword evidence="3" id="KW-0227">DNA damage</keyword>
<evidence type="ECO:0000256" key="9">
    <source>
        <dbReference type="ARBA" id="ARBA00023295"/>
    </source>
</evidence>
<keyword evidence="6" id="KW-0234">DNA repair</keyword>
<feature type="region of interest" description="Disordered" evidence="10">
    <location>
        <begin position="302"/>
        <end position="348"/>
    </location>
</feature>
<dbReference type="InterPro" id="IPR015886">
    <property type="entry name" value="H2TH_FPG"/>
</dbReference>
<reference evidence="12" key="1">
    <citation type="submission" date="2022-07" db="EMBL/GenBank/DDBJ databases">
        <title>Phylogenomic reconstructions and comparative analyses of Kickxellomycotina fungi.</title>
        <authorList>
            <person name="Reynolds N.K."/>
            <person name="Stajich J.E."/>
            <person name="Barry K."/>
            <person name="Grigoriev I.V."/>
            <person name="Crous P."/>
            <person name="Smith M.E."/>
        </authorList>
    </citation>
    <scope>NUCLEOTIDE SEQUENCE</scope>
    <source>
        <strain evidence="12">RSA 1196</strain>
    </source>
</reference>